<accession>A0ABV6B0L0</accession>
<dbReference type="Proteomes" id="UP001589733">
    <property type="component" value="Unassembled WGS sequence"/>
</dbReference>
<feature type="chain" id="PRO_5046948513" description="DUF2059 domain-containing protein" evidence="1">
    <location>
        <begin position="32"/>
        <end position="285"/>
    </location>
</feature>
<comment type="caution">
    <text evidence="2">The sequence shown here is derived from an EMBL/GenBank/DDBJ whole genome shotgun (WGS) entry which is preliminary data.</text>
</comment>
<protein>
    <recommendedName>
        <fullName evidence="4">DUF2059 domain-containing protein</fullName>
    </recommendedName>
</protein>
<proteinExistence type="predicted"/>
<dbReference type="EMBL" id="JBHLYR010000026">
    <property type="protein sequence ID" value="MFB9991958.1"/>
    <property type="molecule type" value="Genomic_DNA"/>
</dbReference>
<name>A0ABV6B0L0_9DEIO</name>
<sequence>MNPLSSCSVHPSRRVASLALMTLLGTSPALAQTGSITLSEYEPTFKLLGLMANTTFSAREKAAVVASYRRELAQIRKNLKANAATLTQVQGMKNPVARSEQLRQYFVGAYWNHLKRPDPGYALMFKHRPVVAADPQTRFVSTAADIEALFDNNDFVARLAGLKASTAAERTSGARDLIKTFKTLGEGSQRRLNYALTYRLAITQAWKGGTPQLRSAMTDFARYAVKAQDGLPTGTSTFELVTYRSWFPEKTPAAGNSSMAEITQANNEIFRLGYLADQFTRLSSR</sequence>
<feature type="signal peptide" evidence="1">
    <location>
        <begin position="1"/>
        <end position="31"/>
    </location>
</feature>
<evidence type="ECO:0008006" key="4">
    <source>
        <dbReference type="Google" id="ProtNLM"/>
    </source>
</evidence>
<evidence type="ECO:0000313" key="3">
    <source>
        <dbReference type="Proteomes" id="UP001589733"/>
    </source>
</evidence>
<evidence type="ECO:0000256" key="1">
    <source>
        <dbReference type="SAM" id="SignalP"/>
    </source>
</evidence>
<evidence type="ECO:0000313" key="2">
    <source>
        <dbReference type="EMBL" id="MFB9991958.1"/>
    </source>
</evidence>
<reference evidence="2 3" key="1">
    <citation type="submission" date="2024-09" db="EMBL/GenBank/DDBJ databases">
        <authorList>
            <person name="Sun Q."/>
            <person name="Mori K."/>
        </authorList>
    </citation>
    <scope>NUCLEOTIDE SEQUENCE [LARGE SCALE GENOMIC DNA]</scope>
    <source>
        <strain evidence="2 3">JCM 13503</strain>
    </source>
</reference>
<organism evidence="2 3">
    <name type="scientific">Deinococcus oregonensis</name>
    <dbReference type="NCBI Taxonomy" id="1805970"/>
    <lineage>
        <taxon>Bacteria</taxon>
        <taxon>Thermotogati</taxon>
        <taxon>Deinococcota</taxon>
        <taxon>Deinococci</taxon>
        <taxon>Deinococcales</taxon>
        <taxon>Deinococcaceae</taxon>
        <taxon>Deinococcus</taxon>
    </lineage>
</organism>
<keyword evidence="1" id="KW-0732">Signal</keyword>
<keyword evidence="3" id="KW-1185">Reference proteome</keyword>
<dbReference type="RefSeq" id="WP_380007978.1">
    <property type="nucleotide sequence ID" value="NZ_JBHLYR010000026.1"/>
</dbReference>
<gene>
    <name evidence="2" type="ORF">ACFFLM_08295</name>
</gene>